<dbReference type="AlphaFoldDB" id="A0A8S3JHX3"/>
<keyword evidence="3" id="KW-1003">Cell membrane</keyword>
<evidence type="ECO:0000313" key="8">
    <source>
        <dbReference type="EMBL" id="CAF5217685.1"/>
    </source>
</evidence>
<organism evidence="8 9">
    <name type="scientific">Rotaria magnacalcarata</name>
    <dbReference type="NCBI Taxonomy" id="392030"/>
    <lineage>
        <taxon>Eukaryota</taxon>
        <taxon>Metazoa</taxon>
        <taxon>Spiralia</taxon>
        <taxon>Gnathifera</taxon>
        <taxon>Rotifera</taxon>
        <taxon>Eurotatoria</taxon>
        <taxon>Bdelloidea</taxon>
        <taxon>Philodinida</taxon>
        <taxon>Philodinidae</taxon>
        <taxon>Rotaria</taxon>
    </lineage>
</organism>
<dbReference type="Proteomes" id="UP000676336">
    <property type="component" value="Unassembled WGS sequence"/>
</dbReference>
<evidence type="ECO:0000256" key="1">
    <source>
        <dbReference type="ARBA" id="ARBA00004651"/>
    </source>
</evidence>
<keyword evidence="5" id="KW-1133">Transmembrane helix</keyword>
<evidence type="ECO:0000313" key="9">
    <source>
        <dbReference type="Proteomes" id="UP000676336"/>
    </source>
</evidence>
<evidence type="ECO:0000256" key="4">
    <source>
        <dbReference type="ARBA" id="ARBA00022692"/>
    </source>
</evidence>
<dbReference type="PANTHER" id="PTHR21444:SF15">
    <property type="entry name" value="RECEPTOR FOR RETINOL UPTAKE STRA6"/>
    <property type="match status" value="1"/>
</dbReference>
<evidence type="ECO:0000256" key="2">
    <source>
        <dbReference type="ARBA" id="ARBA00022448"/>
    </source>
</evidence>
<dbReference type="GO" id="GO:0034632">
    <property type="term" value="F:retinol transmembrane transporter activity"/>
    <property type="evidence" value="ECO:0007669"/>
    <property type="project" value="InterPro"/>
</dbReference>
<evidence type="ECO:0000256" key="6">
    <source>
        <dbReference type="ARBA" id="ARBA00023136"/>
    </source>
</evidence>
<dbReference type="EMBL" id="CAJOBI010345789">
    <property type="protein sequence ID" value="CAF5217685.1"/>
    <property type="molecule type" value="Genomic_DNA"/>
</dbReference>
<evidence type="ECO:0000256" key="3">
    <source>
        <dbReference type="ARBA" id="ARBA00022475"/>
    </source>
</evidence>
<name>A0A8S3JHX3_9BILA</name>
<dbReference type="InterPro" id="IPR026612">
    <property type="entry name" value="STRA6-like"/>
</dbReference>
<keyword evidence="4" id="KW-0812">Transmembrane</keyword>
<evidence type="ECO:0000256" key="7">
    <source>
        <dbReference type="ARBA" id="ARBA00023170"/>
    </source>
</evidence>
<protein>
    <submittedName>
        <fullName evidence="8">Uncharacterized protein</fullName>
    </submittedName>
</protein>
<dbReference type="PANTHER" id="PTHR21444">
    <property type="entry name" value="COILED-COIL DOMAIN-CONTAINING PROTEIN 180"/>
    <property type="match status" value="1"/>
</dbReference>
<keyword evidence="7" id="KW-0675">Receptor</keyword>
<proteinExistence type="predicted"/>
<dbReference type="Pfam" id="PF14752">
    <property type="entry name" value="RBP_receptor"/>
    <property type="match status" value="1"/>
</dbReference>
<dbReference type="GO" id="GO:0038023">
    <property type="term" value="F:signaling receptor activity"/>
    <property type="evidence" value="ECO:0007669"/>
    <property type="project" value="InterPro"/>
</dbReference>
<gene>
    <name evidence="8" type="ORF">SMN809_LOCUS80601</name>
</gene>
<comment type="caution">
    <text evidence="8">The sequence shown here is derived from an EMBL/GenBank/DDBJ whole genome shotgun (WGS) entry which is preliminary data.</text>
</comment>
<dbReference type="GO" id="GO:0005886">
    <property type="term" value="C:plasma membrane"/>
    <property type="evidence" value="ECO:0007669"/>
    <property type="project" value="UniProtKB-SubCell"/>
</dbReference>
<keyword evidence="6" id="KW-0472">Membrane</keyword>
<comment type="subcellular location">
    <subcellularLocation>
        <location evidence="1">Cell membrane</location>
        <topology evidence="1">Multi-pass membrane protein</topology>
    </subcellularLocation>
</comment>
<accession>A0A8S3JHX3</accession>
<sequence>MCRLDYSPLGRKLESIDAGFSAYCGFIYVECAHRHPVLLYFVSHLLRGHLYPATTQRLSKAKHKWHLAIFLSNNPTLIYRRKRFLIRLQESELKIILIGRKHMNGAYIEQPPTSAHRASLISAKDLEDLWTRNKF</sequence>
<keyword evidence="2" id="KW-0813">Transport</keyword>
<dbReference type="GO" id="GO:0071939">
    <property type="term" value="P:vitamin A import into cell"/>
    <property type="evidence" value="ECO:0007669"/>
    <property type="project" value="TreeGrafter"/>
</dbReference>
<evidence type="ECO:0000256" key="5">
    <source>
        <dbReference type="ARBA" id="ARBA00022989"/>
    </source>
</evidence>
<reference evidence="8" key="1">
    <citation type="submission" date="2021-02" db="EMBL/GenBank/DDBJ databases">
        <authorList>
            <person name="Nowell W R."/>
        </authorList>
    </citation>
    <scope>NUCLEOTIDE SEQUENCE</scope>
</reference>